<feature type="compositionally biased region" description="Basic and acidic residues" evidence="1">
    <location>
        <begin position="354"/>
        <end position="364"/>
    </location>
</feature>
<feature type="compositionally biased region" description="Pro residues" evidence="1">
    <location>
        <begin position="226"/>
        <end position="246"/>
    </location>
</feature>
<dbReference type="Proteomes" id="UP000178574">
    <property type="component" value="Unassembled WGS sequence"/>
</dbReference>
<gene>
    <name evidence="2" type="ORF">A2847_01995</name>
</gene>
<proteinExistence type="predicted"/>
<evidence type="ECO:0000256" key="1">
    <source>
        <dbReference type="SAM" id="MobiDB-lite"/>
    </source>
</evidence>
<comment type="caution">
    <text evidence="2">The sequence shown here is derived from an EMBL/GenBank/DDBJ whole genome shotgun (WGS) entry which is preliminary data.</text>
</comment>
<dbReference type="EMBL" id="MHQD01000026">
    <property type="protein sequence ID" value="OGZ95902.1"/>
    <property type="molecule type" value="Genomic_DNA"/>
</dbReference>
<feature type="compositionally biased region" description="Pro residues" evidence="1">
    <location>
        <begin position="195"/>
        <end position="209"/>
    </location>
</feature>
<feature type="compositionally biased region" description="Basic and acidic residues" evidence="1">
    <location>
        <begin position="293"/>
        <end position="328"/>
    </location>
</feature>
<accession>A0A1G2K8Y5</accession>
<dbReference type="PRINTS" id="PR01217">
    <property type="entry name" value="PRICHEXTENSN"/>
</dbReference>
<protein>
    <submittedName>
        <fullName evidence="2">Uncharacterized protein</fullName>
    </submittedName>
</protein>
<feature type="region of interest" description="Disordered" evidence="1">
    <location>
        <begin position="157"/>
        <end position="179"/>
    </location>
</feature>
<evidence type="ECO:0000313" key="2">
    <source>
        <dbReference type="EMBL" id="OGZ95902.1"/>
    </source>
</evidence>
<evidence type="ECO:0000313" key="3">
    <source>
        <dbReference type="Proteomes" id="UP000178574"/>
    </source>
</evidence>
<reference evidence="2 3" key="1">
    <citation type="journal article" date="2016" name="Nat. Commun.">
        <title>Thousands of microbial genomes shed light on interconnected biogeochemical processes in an aquifer system.</title>
        <authorList>
            <person name="Anantharaman K."/>
            <person name="Brown C.T."/>
            <person name="Hug L.A."/>
            <person name="Sharon I."/>
            <person name="Castelle C.J."/>
            <person name="Probst A.J."/>
            <person name="Thomas B.C."/>
            <person name="Singh A."/>
            <person name="Wilkins M.J."/>
            <person name="Karaoz U."/>
            <person name="Brodie E.L."/>
            <person name="Williams K.H."/>
            <person name="Hubbard S.S."/>
            <person name="Banfield J.F."/>
        </authorList>
    </citation>
    <scope>NUCLEOTIDE SEQUENCE [LARGE SCALE GENOMIC DNA]</scope>
</reference>
<name>A0A1G2K8Y5_9BACT</name>
<feature type="region of interest" description="Disordered" evidence="1">
    <location>
        <begin position="191"/>
        <end position="364"/>
    </location>
</feature>
<sequence length="364" mass="40154">MVRLFSQEEMEKKFDALPDILQDALFDDEIATKMYEIGKKYNLSQDNGKIASAEAGNIVLGLSRPQDFLPRIIERIGLKPAIADALAKDIYISVLKPLAEEIKKAHRFELSESSLSARIEEAQKPQGAQIVLAPRPPAPAPQEPAVRTFGQPIPQAVPRPQAPPVMQKQAPPMEQKAPMRPPLVIPQKQVVAAPRPAPTPQPTTTPPSPRMNVLSGSLKMPEELHPAPPAPKPLPTTPEMPKPPAPPREETRNIVLPQAPRPAPAPAGPSAIPQQPKVFIPRMPTPPRQGTDPYREKVLEGEKEPPQKTDRVEDPRGPQEPFLVKKGELPYTNPKIPPIDLRGDTPRPAAQPEQKQDPYRENFE</sequence>
<organism evidence="2 3">
    <name type="scientific">Candidatus Sungbacteria bacterium RIFCSPHIGHO2_01_FULL_50_25</name>
    <dbReference type="NCBI Taxonomy" id="1802265"/>
    <lineage>
        <taxon>Bacteria</taxon>
        <taxon>Candidatus Sungiibacteriota</taxon>
    </lineage>
</organism>
<dbReference type="AlphaFoldDB" id="A0A1G2K8Y5"/>